<dbReference type="InterPro" id="IPR032708">
    <property type="entry name" value="McjB_C"/>
</dbReference>
<keyword evidence="3" id="KW-1185">Reference proteome</keyword>
<organism evidence="2 3">
    <name type="scientific">Streptomyces thermospinosisporus</name>
    <dbReference type="NCBI Taxonomy" id="161482"/>
    <lineage>
        <taxon>Bacteria</taxon>
        <taxon>Bacillati</taxon>
        <taxon>Actinomycetota</taxon>
        <taxon>Actinomycetes</taxon>
        <taxon>Kitasatosporales</taxon>
        <taxon>Streptomycetaceae</taxon>
        <taxon>Streptomyces</taxon>
    </lineage>
</organism>
<accession>A0ABP4JX21</accession>
<protein>
    <recommendedName>
        <fullName evidence="1">Microcin J25-processing protein McjB C-terminal domain-containing protein</fullName>
    </recommendedName>
</protein>
<dbReference type="NCBIfam" id="NF033537">
    <property type="entry name" value="lasso_biosyn_B2"/>
    <property type="match status" value="1"/>
</dbReference>
<evidence type="ECO:0000313" key="3">
    <source>
        <dbReference type="Proteomes" id="UP001500973"/>
    </source>
</evidence>
<name>A0ABP4JX21_9ACTN</name>
<comment type="caution">
    <text evidence="2">The sequence shown here is derived from an EMBL/GenBank/DDBJ whole genome shotgun (WGS) entry which is preliminary data.</text>
</comment>
<gene>
    <name evidence="2" type="ORF">GCM10009601_50250</name>
</gene>
<sequence>MSAGMTMPAREPGGLWRRAKVRTAVLAGLLLARMAPHRIRSFMRRAVGGARKAEYETVDAYYRAVAAASPRCAGWQGCLPRSIAVALLCRAEGRWPDWNVGVRRTPPFAAHAWLEAGGRIVAEPGTPTAYGVLMHVGAADVS</sequence>
<dbReference type="InterPro" id="IPR053521">
    <property type="entry name" value="McjB-like"/>
</dbReference>
<dbReference type="Proteomes" id="UP001500973">
    <property type="component" value="Unassembled WGS sequence"/>
</dbReference>
<evidence type="ECO:0000313" key="2">
    <source>
        <dbReference type="EMBL" id="GAA1431370.1"/>
    </source>
</evidence>
<proteinExistence type="predicted"/>
<feature type="domain" description="Microcin J25-processing protein McjB C-terminal" evidence="1">
    <location>
        <begin position="27"/>
        <end position="134"/>
    </location>
</feature>
<dbReference type="Pfam" id="PF13471">
    <property type="entry name" value="Transglut_core3"/>
    <property type="match status" value="1"/>
</dbReference>
<evidence type="ECO:0000259" key="1">
    <source>
        <dbReference type="Pfam" id="PF13471"/>
    </source>
</evidence>
<reference evidence="3" key="1">
    <citation type="journal article" date="2019" name="Int. J. Syst. Evol. Microbiol.">
        <title>The Global Catalogue of Microorganisms (GCM) 10K type strain sequencing project: providing services to taxonomists for standard genome sequencing and annotation.</title>
        <authorList>
            <consortium name="The Broad Institute Genomics Platform"/>
            <consortium name="The Broad Institute Genome Sequencing Center for Infectious Disease"/>
            <person name="Wu L."/>
            <person name="Ma J."/>
        </authorList>
    </citation>
    <scope>NUCLEOTIDE SEQUENCE [LARGE SCALE GENOMIC DNA]</scope>
    <source>
        <strain evidence="3">JCM 11756</strain>
    </source>
</reference>
<dbReference type="EMBL" id="BAAAIZ010000088">
    <property type="protein sequence ID" value="GAA1431370.1"/>
    <property type="molecule type" value="Genomic_DNA"/>
</dbReference>